<accession>A0A8J3JWI7</accession>
<feature type="region of interest" description="Disordered" evidence="6">
    <location>
        <begin position="242"/>
        <end position="262"/>
    </location>
</feature>
<dbReference type="RefSeq" id="WP_191843780.1">
    <property type="nucleotide sequence ID" value="NZ_BAAALB010000038.1"/>
</dbReference>
<dbReference type="Pfam" id="PF00486">
    <property type="entry name" value="Trans_reg_C"/>
    <property type="match status" value="1"/>
</dbReference>
<dbReference type="SMART" id="SM01043">
    <property type="entry name" value="BTAD"/>
    <property type="match status" value="1"/>
</dbReference>
<keyword evidence="3 5" id="KW-0238">DNA-binding</keyword>
<feature type="DNA-binding region" description="OmpR/PhoB-type" evidence="5">
    <location>
        <begin position="1"/>
        <end position="89"/>
    </location>
</feature>
<evidence type="ECO:0000256" key="2">
    <source>
        <dbReference type="ARBA" id="ARBA00023015"/>
    </source>
</evidence>
<dbReference type="InterPro" id="IPR005158">
    <property type="entry name" value="BTAD"/>
</dbReference>
<name>A0A8J3JWI7_9ACTN</name>
<dbReference type="CDD" id="cd15831">
    <property type="entry name" value="BTAD"/>
    <property type="match status" value="1"/>
</dbReference>
<proteinExistence type="inferred from homology"/>
<dbReference type="Pfam" id="PF03704">
    <property type="entry name" value="BTAD"/>
    <property type="match status" value="1"/>
</dbReference>
<dbReference type="GO" id="GO:0006355">
    <property type="term" value="P:regulation of DNA-templated transcription"/>
    <property type="evidence" value="ECO:0007669"/>
    <property type="project" value="InterPro"/>
</dbReference>
<dbReference type="InterPro" id="IPR036388">
    <property type="entry name" value="WH-like_DNA-bd_sf"/>
</dbReference>
<feature type="compositionally biased region" description="Pro residues" evidence="6">
    <location>
        <begin position="246"/>
        <end position="261"/>
    </location>
</feature>
<evidence type="ECO:0000256" key="3">
    <source>
        <dbReference type="ARBA" id="ARBA00023125"/>
    </source>
</evidence>
<keyword evidence="4" id="KW-0804">Transcription</keyword>
<dbReference type="AlphaFoldDB" id="A0A8J3JWI7"/>
<dbReference type="PRINTS" id="PR00364">
    <property type="entry name" value="DISEASERSIST"/>
</dbReference>
<dbReference type="Gene3D" id="1.25.40.10">
    <property type="entry name" value="Tetratricopeptide repeat domain"/>
    <property type="match status" value="2"/>
</dbReference>
<evidence type="ECO:0000259" key="7">
    <source>
        <dbReference type="PROSITE" id="PS51755"/>
    </source>
</evidence>
<feature type="domain" description="OmpR/PhoB-type" evidence="7">
    <location>
        <begin position="1"/>
        <end position="89"/>
    </location>
</feature>
<evidence type="ECO:0000313" key="8">
    <source>
        <dbReference type="EMBL" id="GIF92376.1"/>
    </source>
</evidence>
<dbReference type="SMART" id="SM00028">
    <property type="entry name" value="TPR"/>
    <property type="match status" value="5"/>
</dbReference>
<sequence length="989" mass="107048">MRFAALGPLVIHRDDQGLTLPSRLELLLGLLLARAGHPVGPDEVADTLWEGDQPPAARKTIQVYVHRLRRHLDHEDRLTHTHQGYRLAVTPGEYDAHGFEQLTADAQTARERGDLDRAGALLDRALSMWRGPAFAGLPRLGALAAEAARLDERRIIAFEERVRVDFDLGRHAATVERLTAAAGEHPYRERLQGQLMLALYHAGRQVEALEAYRRTRHLLVTEVGVEPGAELRQIHQQILAADPRLDPPPAGPPSAGPPPRSFLPHDITDFVGRDAVMDTLGGQPPPISLLTGMAGVGKTALAVHWAHRSIASFPDGQLYINLRGYDDSPPLRPIESLLHLLSCLGVSRERLPIDLDDAAALYRSLLAGRRTLIILDNARSVDQVRPLLPGTPGCCVLVTSRELLTGLIARDGARRHGVEVLPDRESLALLTRLLGADRVDAEPDAARRLAELCGGLPLALRIAAAQLADRPSWTISAHVAALLDNGQVSTLAILGDEQHAVRAVLDQSYRSLDDAVAHTFRLLAAVPGADFSTAAAAALTEQPPRTAEHHLDVLVTAHLVQRLAPDRYTLHDLVRDYVRTRAADDQQLAHALRLLLEHYRTVAVHANSFVTGAGAPSAGANPGGVGSAAQAMAWFEAERANLVSAVTAAASAKEAELACGLAHPLWQFFHLAGYVSDWITTFECALSTIDGVAEERTKYYILNSLGNAYCQAGRYEQAIAAHRTCIAGREALGDHPGASSSRNNLCASLERTGRFEEALAESQIALRAARRHGDRATESLVLGSGLPAVYHRLGRYEQALDCLRQALVIDRELASPFRIIRTMTNLGLTYQKLGRPAEALRVLDEGLQLGREVGERVTEGLILGCVADAHRDLGDYETAIATRLRANELIRQAGFRGDEAESEVNLAETYQAAGRLGDARATYAKALAMAQERGEPPQEARALLGLARLLRTADPVPAGRYLLAAMALQHHLSAADAAALAELAAPDRT</sequence>
<dbReference type="GO" id="GO:0043531">
    <property type="term" value="F:ADP binding"/>
    <property type="evidence" value="ECO:0007669"/>
    <property type="project" value="InterPro"/>
</dbReference>
<evidence type="ECO:0000256" key="6">
    <source>
        <dbReference type="SAM" id="MobiDB-lite"/>
    </source>
</evidence>
<comment type="caution">
    <text evidence="8">The sequence shown here is derived from an EMBL/GenBank/DDBJ whole genome shotgun (WGS) entry which is preliminary data.</text>
</comment>
<protein>
    <submittedName>
        <fullName evidence="8">SARP family transcriptional regulator</fullName>
    </submittedName>
</protein>
<dbReference type="SUPFAM" id="SSF52540">
    <property type="entry name" value="P-loop containing nucleoside triphosphate hydrolases"/>
    <property type="match status" value="1"/>
</dbReference>
<evidence type="ECO:0000256" key="4">
    <source>
        <dbReference type="ARBA" id="ARBA00023163"/>
    </source>
</evidence>
<dbReference type="InterPro" id="IPR051677">
    <property type="entry name" value="AfsR-DnrI-RedD_regulator"/>
</dbReference>
<dbReference type="SUPFAM" id="SSF46894">
    <property type="entry name" value="C-terminal effector domain of the bipartite response regulators"/>
    <property type="match status" value="1"/>
</dbReference>
<evidence type="ECO:0000256" key="5">
    <source>
        <dbReference type="PROSITE-ProRule" id="PRU01091"/>
    </source>
</evidence>
<evidence type="ECO:0000313" key="9">
    <source>
        <dbReference type="Proteomes" id="UP000619293"/>
    </source>
</evidence>
<dbReference type="InterPro" id="IPR019734">
    <property type="entry name" value="TPR_rpt"/>
</dbReference>
<reference evidence="8 9" key="1">
    <citation type="submission" date="2021-01" db="EMBL/GenBank/DDBJ databases">
        <title>Whole genome shotgun sequence of Catellatospora chokoriensis NBRC 107358.</title>
        <authorList>
            <person name="Komaki H."/>
            <person name="Tamura T."/>
        </authorList>
    </citation>
    <scope>NUCLEOTIDE SEQUENCE [LARGE SCALE GENOMIC DNA]</scope>
    <source>
        <strain evidence="8 9">NBRC 107358</strain>
    </source>
</reference>
<dbReference type="PROSITE" id="PS51755">
    <property type="entry name" value="OMPR_PHOB"/>
    <property type="match status" value="1"/>
</dbReference>
<dbReference type="EMBL" id="BONG01000044">
    <property type="protein sequence ID" value="GIF92376.1"/>
    <property type="molecule type" value="Genomic_DNA"/>
</dbReference>
<dbReference type="GO" id="GO:0000160">
    <property type="term" value="P:phosphorelay signal transduction system"/>
    <property type="evidence" value="ECO:0007669"/>
    <property type="project" value="InterPro"/>
</dbReference>
<dbReference type="GO" id="GO:0003677">
    <property type="term" value="F:DNA binding"/>
    <property type="evidence" value="ECO:0007669"/>
    <property type="project" value="UniProtKB-UniRule"/>
</dbReference>
<dbReference type="SUPFAM" id="SSF48452">
    <property type="entry name" value="TPR-like"/>
    <property type="match status" value="3"/>
</dbReference>
<dbReference type="SMART" id="SM00862">
    <property type="entry name" value="Trans_reg_C"/>
    <property type="match status" value="1"/>
</dbReference>
<dbReference type="Proteomes" id="UP000619293">
    <property type="component" value="Unassembled WGS sequence"/>
</dbReference>
<dbReference type="Gene3D" id="1.10.8.430">
    <property type="entry name" value="Helical domain of apoptotic protease-activating factors"/>
    <property type="match status" value="1"/>
</dbReference>
<dbReference type="PANTHER" id="PTHR35807">
    <property type="entry name" value="TRANSCRIPTIONAL REGULATOR REDD-RELATED"/>
    <property type="match status" value="1"/>
</dbReference>
<dbReference type="InterPro" id="IPR016032">
    <property type="entry name" value="Sig_transdc_resp-reg_C-effctor"/>
</dbReference>
<dbReference type="PANTHER" id="PTHR35807:SF1">
    <property type="entry name" value="TRANSCRIPTIONAL REGULATOR REDD"/>
    <property type="match status" value="1"/>
</dbReference>
<dbReference type="Pfam" id="PF13424">
    <property type="entry name" value="TPR_12"/>
    <property type="match status" value="3"/>
</dbReference>
<gene>
    <name evidence="8" type="ORF">Cch02nite_58200</name>
</gene>
<dbReference type="InterPro" id="IPR001867">
    <property type="entry name" value="OmpR/PhoB-type_DNA-bd"/>
</dbReference>
<dbReference type="Gene3D" id="3.40.50.300">
    <property type="entry name" value="P-loop containing nucleotide triphosphate hydrolases"/>
    <property type="match status" value="1"/>
</dbReference>
<dbReference type="InterPro" id="IPR042197">
    <property type="entry name" value="Apaf_helical"/>
</dbReference>
<evidence type="ECO:0000256" key="1">
    <source>
        <dbReference type="ARBA" id="ARBA00005820"/>
    </source>
</evidence>
<dbReference type="Gene3D" id="1.10.10.10">
    <property type="entry name" value="Winged helix-like DNA-binding domain superfamily/Winged helix DNA-binding domain"/>
    <property type="match status" value="1"/>
</dbReference>
<keyword evidence="9" id="KW-1185">Reference proteome</keyword>
<dbReference type="InterPro" id="IPR027417">
    <property type="entry name" value="P-loop_NTPase"/>
</dbReference>
<comment type="similarity">
    <text evidence="1">Belongs to the AfsR/DnrI/RedD regulatory family.</text>
</comment>
<organism evidence="8 9">
    <name type="scientific">Catellatospora chokoriensis</name>
    <dbReference type="NCBI Taxonomy" id="310353"/>
    <lineage>
        <taxon>Bacteria</taxon>
        <taxon>Bacillati</taxon>
        <taxon>Actinomycetota</taxon>
        <taxon>Actinomycetes</taxon>
        <taxon>Micromonosporales</taxon>
        <taxon>Micromonosporaceae</taxon>
        <taxon>Catellatospora</taxon>
    </lineage>
</organism>
<keyword evidence="2" id="KW-0805">Transcription regulation</keyword>
<dbReference type="InterPro" id="IPR011990">
    <property type="entry name" value="TPR-like_helical_dom_sf"/>
</dbReference>